<evidence type="ECO:0000256" key="4">
    <source>
        <dbReference type="SAM" id="MobiDB-lite"/>
    </source>
</evidence>
<evidence type="ECO:0000313" key="7">
    <source>
        <dbReference type="Proteomes" id="UP000009168"/>
    </source>
</evidence>
<dbReference type="eggNOG" id="KOG4412">
    <property type="taxonomic scope" value="Eukaryota"/>
</dbReference>
<feature type="repeat" description="ANK" evidence="2">
    <location>
        <begin position="118"/>
        <end position="150"/>
    </location>
</feature>
<evidence type="ECO:0000259" key="5">
    <source>
        <dbReference type="PROSITE" id="PS50222"/>
    </source>
</evidence>
<feature type="repeat" description="ANK" evidence="2">
    <location>
        <begin position="254"/>
        <end position="286"/>
    </location>
</feature>
<gene>
    <name evidence="6" type="ORF">TTHERM_00599890</name>
</gene>
<accession>I7MCR7</accession>
<reference evidence="7" key="1">
    <citation type="journal article" date="2006" name="PLoS Biol.">
        <title>Macronuclear genome sequence of the ciliate Tetrahymena thermophila, a model eukaryote.</title>
        <authorList>
            <person name="Eisen J.A."/>
            <person name="Coyne R.S."/>
            <person name="Wu M."/>
            <person name="Wu D."/>
            <person name="Thiagarajan M."/>
            <person name="Wortman J.R."/>
            <person name="Badger J.H."/>
            <person name="Ren Q."/>
            <person name="Amedeo P."/>
            <person name="Jones K.M."/>
            <person name="Tallon L.J."/>
            <person name="Delcher A.L."/>
            <person name="Salzberg S.L."/>
            <person name="Silva J.C."/>
            <person name="Haas B.J."/>
            <person name="Majoros W.H."/>
            <person name="Farzad M."/>
            <person name="Carlton J.M."/>
            <person name="Smith R.K. Jr."/>
            <person name="Garg J."/>
            <person name="Pearlman R.E."/>
            <person name="Karrer K.M."/>
            <person name="Sun L."/>
            <person name="Manning G."/>
            <person name="Elde N.C."/>
            <person name="Turkewitz A.P."/>
            <person name="Asai D.J."/>
            <person name="Wilkes D.E."/>
            <person name="Wang Y."/>
            <person name="Cai H."/>
            <person name="Collins K."/>
            <person name="Stewart B.A."/>
            <person name="Lee S.R."/>
            <person name="Wilamowska K."/>
            <person name="Weinberg Z."/>
            <person name="Ruzzo W.L."/>
            <person name="Wloga D."/>
            <person name="Gaertig J."/>
            <person name="Frankel J."/>
            <person name="Tsao C.-C."/>
            <person name="Gorovsky M.A."/>
            <person name="Keeling P.J."/>
            <person name="Waller R.F."/>
            <person name="Patron N.J."/>
            <person name="Cherry J.M."/>
            <person name="Stover N.A."/>
            <person name="Krieger C.J."/>
            <person name="del Toro C."/>
            <person name="Ryder H.F."/>
            <person name="Williamson S.C."/>
            <person name="Barbeau R.A."/>
            <person name="Hamilton E.P."/>
            <person name="Orias E."/>
        </authorList>
    </citation>
    <scope>NUCLEOTIDE SEQUENCE [LARGE SCALE GENOMIC DNA]</scope>
    <source>
        <strain evidence="7">SB210</strain>
    </source>
</reference>
<feature type="repeat" description="ANK" evidence="2">
    <location>
        <begin position="151"/>
        <end position="183"/>
    </location>
</feature>
<dbReference type="KEGG" id="tet:TTHERM_00599890"/>
<name>I7MCR7_TETTS</name>
<dbReference type="InterPro" id="IPR036770">
    <property type="entry name" value="Ankyrin_rpt-contain_sf"/>
</dbReference>
<dbReference type="SMART" id="SM00248">
    <property type="entry name" value="ANK"/>
    <property type="match status" value="6"/>
</dbReference>
<keyword evidence="2" id="KW-0040">ANK repeat</keyword>
<dbReference type="PROSITE" id="PS50222">
    <property type="entry name" value="EF_HAND_2"/>
    <property type="match status" value="3"/>
</dbReference>
<dbReference type="InterPro" id="IPR002110">
    <property type="entry name" value="Ankyrin_rpt"/>
</dbReference>
<evidence type="ECO:0000256" key="2">
    <source>
        <dbReference type="PROSITE-ProRule" id="PRU00023"/>
    </source>
</evidence>
<dbReference type="CDD" id="cd00051">
    <property type="entry name" value="EFh"/>
    <property type="match status" value="1"/>
</dbReference>
<feature type="region of interest" description="Disordered" evidence="4">
    <location>
        <begin position="1068"/>
        <end position="1109"/>
    </location>
</feature>
<organism evidence="6 7">
    <name type="scientific">Tetrahymena thermophila (strain SB210)</name>
    <dbReference type="NCBI Taxonomy" id="312017"/>
    <lineage>
        <taxon>Eukaryota</taxon>
        <taxon>Sar</taxon>
        <taxon>Alveolata</taxon>
        <taxon>Ciliophora</taxon>
        <taxon>Intramacronucleata</taxon>
        <taxon>Oligohymenophorea</taxon>
        <taxon>Hymenostomatida</taxon>
        <taxon>Tetrahymenina</taxon>
        <taxon>Tetrahymenidae</taxon>
        <taxon>Tetrahymena</taxon>
    </lineage>
</organism>
<dbReference type="PROSITE" id="PS50297">
    <property type="entry name" value="ANK_REP_REGION"/>
    <property type="match status" value="4"/>
</dbReference>
<dbReference type="EMBL" id="GG662620">
    <property type="protein sequence ID" value="EAR84800.2"/>
    <property type="molecule type" value="Genomic_DNA"/>
</dbReference>
<feature type="region of interest" description="Disordered" evidence="4">
    <location>
        <begin position="1151"/>
        <end position="1180"/>
    </location>
</feature>
<keyword evidence="7" id="KW-1185">Reference proteome</keyword>
<dbReference type="InterPro" id="IPR002048">
    <property type="entry name" value="EF_hand_dom"/>
</dbReference>
<feature type="compositionally biased region" description="Low complexity" evidence="4">
    <location>
        <begin position="1151"/>
        <end position="1162"/>
    </location>
</feature>
<feature type="region of interest" description="Disordered" evidence="4">
    <location>
        <begin position="345"/>
        <end position="365"/>
    </location>
</feature>
<dbReference type="PROSITE" id="PS00018">
    <property type="entry name" value="EF_HAND_1"/>
    <property type="match status" value="2"/>
</dbReference>
<feature type="domain" description="EF-hand" evidence="5">
    <location>
        <begin position="784"/>
        <end position="819"/>
    </location>
</feature>
<feature type="region of interest" description="Disordered" evidence="4">
    <location>
        <begin position="822"/>
        <end position="857"/>
    </location>
</feature>
<dbReference type="SMART" id="SM00054">
    <property type="entry name" value="EFh"/>
    <property type="match status" value="2"/>
</dbReference>
<dbReference type="Pfam" id="PF13202">
    <property type="entry name" value="EF-hand_5"/>
    <property type="match status" value="2"/>
</dbReference>
<feature type="repeat" description="ANK" evidence="2">
    <location>
        <begin position="218"/>
        <end position="253"/>
    </location>
</feature>
<dbReference type="InterPro" id="IPR018247">
    <property type="entry name" value="EF_Hand_1_Ca_BS"/>
</dbReference>
<sequence>MNTDEKITIESIQFVVKKFQKVGFEGLKLEDLAIAVAVPEFKDQFLKQTGLDWMHKYEQKALERLRKAHFDMQWMSNQIREEFNQLFVFVQKGDLEKTKQFLKNYNDMELAKQAVDQFNRSPLHVACKEGHTSIVEYLLLQGFSVFARDKSLKTPLHYAAYHGQEYICEQLVKKGAFIDSTDTKGRTAFHYACCGNSAKIIVLFIGICPEIIESQDINQLTGLHYSILNSSLKQIDIVRTLIEFGAKVNSRDKEGKTPLYYAAEQGRTRVIPILMQKGADITLANYENHKTPLDVAVNEHTRELLIVYSSAASGVGTKKEDIQWMNEAIKGQGLGVVEVPFREKGDTNASSQAKKSRKGQKLNEEKGTIQGWARERFFDMMKKVQEEGVKVNQHLKKPFIYTGSWMENITNVEDLYNLLQGLTSTEACLCVFNILCPYDKPLPQEEEKEVIDNFYGDAWQISIKKPMEDRLRKELEIQEKLQKFEDFEMKLDYKDKLLKDKIEELKKLREENMDLKVKVQELDGVSNKDGMNSEQVEELQQEVNRLKQELKEKSRLLVEKDMELELIKMEGGGGGASGGIGKSTLDQEGQEAMKELIKLKEELRLIKIEQKMQRFKTGQIFVKALSEAKRAKGKKEVDNMNVEILQDDEAIIRMYMSLKNNPPNFIQRLKEVDKDGDNKITQSEFVKYCSNLSLSSSDIGCLQRVAGFYQGKKLLGIAEFKTILENRPKQRQIWEEQLFKKVIDSINSKKIPLEKFFEFLDTDGSGEISPSEMRERFEALKITLNQKDFNSFYCIFDKEKVGSISIQELKSTLENYLDKSQIHEEDEEEEHQQEEEEEQQDGSQKRQPNGPDNNPLCKVENKLFLQEEVDINDEYDQIDGSLKLQLPTLRNIDPKYKNIFLKISLQGSIENQIVHQTQIYSSFIKVAQKFRFRQANTQQLSRYISIKIFFSQQMDEESYLGEVHFAWKGCLRDPNQWHCNQEFTLLNLSYPKKTVQGFLAVQARFIPQMLQDNQNERPDTAVQEIDENIGNNNNANKQSSDLQKDYIEQQKKYMELQEKFIKQQEEMLKLQKSQQNQKPPLISKNSQSKSQSANIQNSNKITSKPSSNKIDADIDLDGISSNIDDLLGDSYLDQLEIQKIDSNIDNIIKTKQNKTSNKSQNKIGQTQNKSNATKQSISSQKKIKTQINDVSSNIDDILADSDLANQSNLQKIDSNIDNLIKSKPKLNTSQQSGIMGQDASIHNINRSILNQIDDNYDQDLSPVKQVSKRQYSKNFNKNLDQLIHSMNSDIDQLINNSEIGYNQDDLEQIDSNVDLSQIDVKK</sequence>
<dbReference type="STRING" id="312017.I7MCR7"/>
<dbReference type="Pfam" id="PF12796">
    <property type="entry name" value="Ank_2"/>
    <property type="match status" value="2"/>
</dbReference>
<dbReference type="PROSITE" id="PS50088">
    <property type="entry name" value="ANK_REPEAT"/>
    <property type="match status" value="4"/>
</dbReference>
<feature type="domain" description="EF-hand" evidence="5">
    <location>
        <begin position="660"/>
        <end position="695"/>
    </location>
</feature>
<dbReference type="InParanoid" id="I7MCR7"/>
<dbReference type="InterPro" id="IPR011992">
    <property type="entry name" value="EF-hand-dom_pair"/>
</dbReference>
<feature type="compositionally biased region" description="Polar residues" evidence="4">
    <location>
        <begin position="1163"/>
        <end position="1172"/>
    </location>
</feature>
<feature type="domain" description="EF-hand" evidence="5">
    <location>
        <begin position="748"/>
        <end position="783"/>
    </location>
</feature>
<dbReference type="Gene3D" id="1.10.238.10">
    <property type="entry name" value="EF-hand"/>
    <property type="match status" value="1"/>
</dbReference>
<dbReference type="PANTHER" id="PTHR24118:SF100">
    <property type="entry name" value="FYVE-TYPE DOMAIN-CONTAINING PROTEIN"/>
    <property type="match status" value="1"/>
</dbReference>
<feature type="compositionally biased region" description="Acidic residues" evidence="4">
    <location>
        <begin position="824"/>
        <end position="840"/>
    </location>
</feature>
<dbReference type="SUPFAM" id="SSF47473">
    <property type="entry name" value="EF-hand"/>
    <property type="match status" value="1"/>
</dbReference>
<evidence type="ECO:0000313" key="6">
    <source>
        <dbReference type="EMBL" id="EAR84800.2"/>
    </source>
</evidence>
<dbReference type="RefSeq" id="XP_001032463.2">
    <property type="nucleotide sequence ID" value="XM_001032463.2"/>
</dbReference>
<feature type="compositionally biased region" description="Low complexity" evidence="4">
    <location>
        <begin position="1082"/>
        <end position="1101"/>
    </location>
</feature>
<dbReference type="Gene3D" id="1.25.40.20">
    <property type="entry name" value="Ankyrin repeat-containing domain"/>
    <property type="match status" value="3"/>
</dbReference>
<dbReference type="SUPFAM" id="SSF48403">
    <property type="entry name" value="Ankyrin repeat"/>
    <property type="match status" value="1"/>
</dbReference>
<dbReference type="OrthoDB" id="312115at2759"/>
<dbReference type="GO" id="GO:0005509">
    <property type="term" value="F:calcium ion binding"/>
    <property type="evidence" value="ECO:0007669"/>
    <property type="project" value="InterPro"/>
</dbReference>
<evidence type="ECO:0000256" key="3">
    <source>
        <dbReference type="SAM" id="Coils"/>
    </source>
</evidence>
<keyword evidence="1" id="KW-0106">Calcium</keyword>
<proteinExistence type="predicted"/>
<protein>
    <submittedName>
        <fullName evidence="6">EF hand protein</fullName>
    </submittedName>
</protein>
<dbReference type="PANTHER" id="PTHR24118">
    <property type="entry name" value="POTE ANKYRIN DOMAIN"/>
    <property type="match status" value="1"/>
</dbReference>
<dbReference type="GeneID" id="7844803"/>
<keyword evidence="3" id="KW-0175">Coiled coil</keyword>
<evidence type="ECO:0000256" key="1">
    <source>
        <dbReference type="ARBA" id="ARBA00022837"/>
    </source>
</evidence>
<dbReference type="Proteomes" id="UP000009168">
    <property type="component" value="Unassembled WGS sequence"/>
</dbReference>
<feature type="coiled-coil region" evidence="3">
    <location>
        <begin position="491"/>
        <end position="609"/>
    </location>
</feature>